<reference evidence="1" key="2">
    <citation type="submission" date="2007-10" db="EMBL/GenBank/DDBJ databases">
        <authorList>
            <person name="Myers G.S."/>
        </authorList>
    </citation>
    <scope>NUCLEOTIDE SEQUENCE [LARGE SCALE GENOMIC DNA]</scope>
</reference>
<dbReference type="STRING" id="59196.RICGR_1525"/>
<dbReference type="AlphaFoldDB" id="A8PQH8"/>
<gene>
    <name evidence="1" type="ORF">RICGR_1525</name>
</gene>
<evidence type="ECO:0000313" key="1">
    <source>
        <dbReference type="EMBL" id="EDP45819.1"/>
    </source>
</evidence>
<evidence type="ECO:0008006" key="3">
    <source>
        <dbReference type="Google" id="ProtNLM"/>
    </source>
</evidence>
<evidence type="ECO:0000313" key="2">
    <source>
        <dbReference type="Proteomes" id="UP000054075"/>
    </source>
</evidence>
<keyword evidence="2" id="KW-1185">Reference proteome</keyword>
<name>A8PQH8_9COXI</name>
<dbReference type="Pfam" id="PF14137">
    <property type="entry name" value="DUF4304"/>
    <property type="match status" value="1"/>
</dbReference>
<dbReference type="eggNOG" id="ENOG5033CV2">
    <property type="taxonomic scope" value="Bacteria"/>
</dbReference>
<dbReference type="EMBL" id="AAQJ02000001">
    <property type="protein sequence ID" value="EDP45819.1"/>
    <property type="molecule type" value="Genomic_DNA"/>
</dbReference>
<dbReference type="RefSeq" id="WP_006034807.1">
    <property type="nucleotide sequence ID" value="NZ_AAQJ02000001.1"/>
</dbReference>
<comment type="caution">
    <text evidence="1">The sequence shown here is derived from an EMBL/GenBank/DDBJ whole genome shotgun (WGS) entry which is preliminary data.</text>
</comment>
<organism evidence="1 2">
    <name type="scientific">Rickettsiella grylli</name>
    <dbReference type="NCBI Taxonomy" id="59196"/>
    <lineage>
        <taxon>Bacteria</taxon>
        <taxon>Pseudomonadati</taxon>
        <taxon>Pseudomonadota</taxon>
        <taxon>Gammaproteobacteria</taxon>
        <taxon>Legionellales</taxon>
        <taxon>Coxiellaceae</taxon>
        <taxon>Rickettsiella</taxon>
    </lineage>
</organism>
<reference evidence="1" key="1">
    <citation type="submission" date="2006-04" db="EMBL/GenBank/DDBJ databases">
        <authorList>
            <person name="Seshadri R."/>
            <person name="Federici B.A."/>
        </authorList>
    </citation>
    <scope>NUCLEOTIDE SEQUENCE [LARGE SCALE GENOMIC DNA]</scope>
</reference>
<accession>A8PQH8</accession>
<dbReference type="InterPro" id="IPR025412">
    <property type="entry name" value="DUF4304"/>
</dbReference>
<dbReference type="Proteomes" id="UP000054075">
    <property type="component" value="Unassembled WGS sequence"/>
</dbReference>
<dbReference type="OrthoDB" id="2598749at2"/>
<proteinExistence type="predicted"/>
<protein>
    <recommendedName>
        <fullName evidence="3">DUF4304 domain-containing protein</fullName>
    </recommendedName>
</protein>
<sequence>MYSEIFNRLLKLMRPLMKQQGFILRGNSFYKRNPKKNIGIINFQRNREEFSKFTINVAIYSRVLAEFFLAEFKQKQVKEYPLFGDYHCQTRVGDLVPKENVYRKKDKKWLNGDDKWWHYDDKTDVDVMFQEISELIIEFAIPYIDSHITDQQLIELWFPLVRQGKKHLFKELSVLLLFNDEKEKLKIVMNKLAEYLEWRPELMGLKRHYDQLKKEMDKKLASN</sequence>